<name>A0A5C6CLR9_9BACT</name>
<accession>A0A5C6CLR9</accession>
<dbReference type="InterPro" id="IPR010809">
    <property type="entry name" value="FliD_C"/>
</dbReference>
<keyword evidence="10" id="KW-0282">Flagellum</keyword>
<evidence type="ECO:0000259" key="8">
    <source>
        <dbReference type="Pfam" id="PF02465"/>
    </source>
</evidence>
<dbReference type="AlphaFoldDB" id="A0A5C6CLR9"/>
<keyword evidence="10" id="KW-0966">Cell projection</keyword>
<dbReference type="Pfam" id="PF07195">
    <property type="entry name" value="FliD_C"/>
    <property type="match status" value="1"/>
</dbReference>
<evidence type="ECO:0000256" key="5">
    <source>
        <dbReference type="ARBA" id="ARBA00023143"/>
    </source>
</evidence>
<comment type="caution">
    <text evidence="10">The sequence shown here is derived from an EMBL/GenBank/DDBJ whole genome shotgun (WGS) entry which is preliminary data.</text>
</comment>
<protein>
    <recommendedName>
        <fullName evidence="7">Filament cap protein</fullName>
    </recommendedName>
    <alternativeName>
        <fullName evidence="6">Flagellar cap protein</fullName>
    </alternativeName>
</protein>
<evidence type="ECO:0000256" key="7">
    <source>
        <dbReference type="ARBA" id="ARBA00033192"/>
    </source>
</evidence>
<dbReference type="Pfam" id="PF02465">
    <property type="entry name" value="FliD_N"/>
    <property type="match status" value="1"/>
</dbReference>
<dbReference type="GO" id="GO:0071973">
    <property type="term" value="P:bacterial-type flagellum-dependent cell motility"/>
    <property type="evidence" value="ECO:0007669"/>
    <property type="project" value="TreeGrafter"/>
</dbReference>
<evidence type="ECO:0000256" key="2">
    <source>
        <dbReference type="ARBA" id="ARBA00009764"/>
    </source>
</evidence>
<evidence type="ECO:0000313" key="10">
    <source>
        <dbReference type="EMBL" id="TWU25560.1"/>
    </source>
</evidence>
<dbReference type="GO" id="GO:0009421">
    <property type="term" value="C:bacterial-type flagellum filament cap"/>
    <property type="evidence" value="ECO:0007669"/>
    <property type="project" value="InterPro"/>
</dbReference>
<feature type="domain" description="Flagellar hook-associated protein 2 N-terminal" evidence="8">
    <location>
        <begin position="12"/>
        <end position="110"/>
    </location>
</feature>
<dbReference type="InterPro" id="IPR010810">
    <property type="entry name" value="Flagellin_hook_IN_motif"/>
</dbReference>
<evidence type="ECO:0000259" key="9">
    <source>
        <dbReference type="Pfam" id="PF07195"/>
    </source>
</evidence>
<dbReference type="PANTHER" id="PTHR30288">
    <property type="entry name" value="FLAGELLAR CAP/ASSEMBLY PROTEIN FLID"/>
    <property type="match status" value="1"/>
</dbReference>
<keyword evidence="10" id="KW-0969">Cilium</keyword>
<comment type="subcellular location">
    <subcellularLocation>
        <location evidence="1">Bacterial flagellum</location>
    </subcellularLocation>
</comment>
<feature type="domain" description="Flagellar hook-associated protein 2 C-terminal" evidence="9">
    <location>
        <begin position="671"/>
        <end position="900"/>
    </location>
</feature>
<comment type="similarity">
    <text evidence="2">Belongs to the FliD family.</text>
</comment>
<evidence type="ECO:0000256" key="4">
    <source>
        <dbReference type="ARBA" id="ARBA00023054"/>
    </source>
</evidence>
<keyword evidence="11" id="KW-1185">Reference proteome</keyword>
<dbReference type="GO" id="GO:0007155">
    <property type="term" value="P:cell adhesion"/>
    <property type="evidence" value="ECO:0007669"/>
    <property type="project" value="InterPro"/>
</dbReference>
<dbReference type="RefSeq" id="WP_146451158.1">
    <property type="nucleotide sequence ID" value="NZ_SJPS01000004.1"/>
</dbReference>
<gene>
    <name evidence="10" type="primary">fliD</name>
    <name evidence="10" type="ORF">Pla144_27670</name>
</gene>
<reference evidence="10 11" key="1">
    <citation type="submission" date="2019-02" db="EMBL/GenBank/DDBJ databases">
        <title>Deep-cultivation of Planctomycetes and their phenomic and genomic characterization uncovers novel biology.</title>
        <authorList>
            <person name="Wiegand S."/>
            <person name="Jogler M."/>
            <person name="Boedeker C."/>
            <person name="Pinto D."/>
            <person name="Vollmers J."/>
            <person name="Rivas-Marin E."/>
            <person name="Kohn T."/>
            <person name="Peeters S.H."/>
            <person name="Heuer A."/>
            <person name="Rast P."/>
            <person name="Oberbeckmann S."/>
            <person name="Bunk B."/>
            <person name="Jeske O."/>
            <person name="Meyerdierks A."/>
            <person name="Storesund J.E."/>
            <person name="Kallscheuer N."/>
            <person name="Luecker S."/>
            <person name="Lage O.M."/>
            <person name="Pohl T."/>
            <person name="Merkel B.J."/>
            <person name="Hornburger P."/>
            <person name="Mueller R.-W."/>
            <person name="Bruemmer F."/>
            <person name="Labrenz M."/>
            <person name="Spormann A.M."/>
            <person name="Op Den Camp H."/>
            <person name="Overmann J."/>
            <person name="Amann R."/>
            <person name="Jetten M.S.M."/>
            <person name="Mascher T."/>
            <person name="Medema M.H."/>
            <person name="Devos D.P."/>
            <person name="Kaster A.-K."/>
            <person name="Ovreas L."/>
            <person name="Rohde M."/>
            <person name="Galperin M.Y."/>
            <person name="Jogler C."/>
        </authorList>
    </citation>
    <scope>NUCLEOTIDE SEQUENCE [LARGE SCALE GENOMIC DNA]</scope>
    <source>
        <strain evidence="10 11">Pla144</strain>
    </source>
</reference>
<dbReference type="PANTHER" id="PTHR30288:SF0">
    <property type="entry name" value="FLAGELLAR HOOK-ASSOCIATED PROTEIN 2"/>
    <property type="match status" value="1"/>
</dbReference>
<keyword evidence="5" id="KW-0975">Bacterial flagellum</keyword>
<dbReference type="Proteomes" id="UP000318437">
    <property type="component" value="Unassembled WGS sequence"/>
</dbReference>
<proteinExistence type="inferred from homology"/>
<evidence type="ECO:0000256" key="6">
    <source>
        <dbReference type="ARBA" id="ARBA00033074"/>
    </source>
</evidence>
<evidence type="ECO:0000313" key="11">
    <source>
        <dbReference type="Proteomes" id="UP000318437"/>
    </source>
</evidence>
<dbReference type="InterPro" id="IPR040026">
    <property type="entry name" value="FliD"/>
</dbReference>
<dbReference type="InterPro" id="IPR003481">
    <property type="entry name" value="FliD_N"/>
</dbReference>
<dbReference type="GO" id="GO:0009424">
    <property type="term" value="C:bacterial-type flagellum hook"/>
    <property type="evidence" value="ECO:0007669"/>
    <property type="project" value="InterPro"/>
</dbReference>
<organism evidence="10 11">
    <name type="scientific">Bythopirellula polymerisocia</name>
    <dbReference type="NCBI Taxonomy" id="2528003"/>
    <lineage>
        <taxon>Bacteria</taxon>
        <taxon>Pseudomonadati</taxon>
        <taxon>Planctomycetota</taxon>
        <taxon>Planctomycetia</taxon>
        <taxon>Pirellulales</taxon>
        <taxon>Lacipirellulaceae</taxon>
        <taxon>Bythopirellula</taxon>
    </lineage>
</organism>
<evidence type="ECO:0000256" key="1">
    <source>
        <dbReference type="ARBA" id="ARBA00004365"/>
    </source>
</evidence>
<dbReference type="EMBL" id="SJPS01000004">
    <property type="protein sequence ID" value="TWU25560.1"/>
    <property type="molecule type" value="Genomic_DNA"/>
</dbReference>
<keyword evidence="4" id="KW-0175">Coiled coil</keyword>
<sequence length="919" mass="95338">MGRITSNVGLVSGLPISDIVDQLIQISSTPRNILAKRTEDLQTQQVAIGTLSAKLISIQFSLGKLTSPSLYAAKKATSSDATALTATVADSSKLVNSTYSFTPVRTASSQQLVSQRFDSKDSKFSAQNFEFRTGGFVDKGISLEELNGGLGVRLGQIRITDKSGESDVIDLRFAATIDDVLNTINANSTINVTAKTVGDTIQLVDNTGQSGTLSVQEVNNGKTALDLGLSAISASGATSVATGNDVFYLHTGTRLSKLNDGTGVNFTNDVAEVDDLVFEFADESGPIGLDLSGATTLGDVVNAINDSTDLAGKITAAISADGNRLELTDLTSGGGTFSVSNGVLGTAADDLGLTKAAIGNTISGARLVSGLRDTLLSSLNGGSGIQSPGNLEITNLNGVFSVIDLSAAETLSEVIDAINGQATEVTAQLSENRGGIVLTDNSEGSTSNFIVASESGSTIAEDLGIAHDSATAEVASGVLNRQLVSEATLLTSLRGGRGIATLGDITITDTAGVKKTIDLNQTDAEVKTLGDVIAKINSSILGVEARINDTGDGLILVDTAGGAGKITVVDTNGTVATDLNLLGSSVELDINGTPTQVLDGTSINSFAIEEDDTLSDIVKKINDLGAGVTASLLNDGQGVRLSLTVDRTGAANALLLDFDEANFQFQEISKAQDALLQFGTVQAGAGGILVTSATNTFKEVVSGLNLNIQKASSTPVSITVASNDTGLVTAAEDFVASYNALRDELESLTSFDETAQTTGLLFGTGEALRVDTQLSRLITDRHFGLGSFQTLGEVGIKVNQDGKLELDKAKFQEAYQKDPTGLQTFFGDDEKGGVASKLDTVVEQLTGFTSGLLTNRTNSLQSTIDNNNDRIAQLDAFLERQRETLLLQYAQLESILSKFQATQSALSAFSPVPPLGTVA</sequence>
<evidence type="ECO:0000256" key="3">
    <source>
        <dbReference type="ARBA" id="ARBA00011255"/>
    </source>
</evidence>
<dbReference type="OrthoDB" id="244268at2"/>
<comment type="subunit">
    <text evidence="3">Homopentamer.</text>
</comment>
<dbReference type="Pfam" id="PF07196">
    <property type="entry name" value="Flagellin_IN"/>
    <property type="match status" value="1"/>
</dbReference>